<organism evidence="2 3">
    <name type="scientific">Armatimonas rosea</name>
    <dbReference type="NCBI Taxonomy" id="685828"/>
    <lineage>
        <taxon>Bacteria</taxon>
        <taxon>Bacillati</taxon>
        <taxon>Armatimonadota</taxon>
        <taxon>Armatimonadia</taxon>
        <taxon>Armatimonadales</taxon>
        <taxon>Armatimonadaceae</taxon>
        <taxon>Armatimonas</taxon>
    </lineage>
</organism>
<keyword evidence="1" id="KW-1133">Transmembrane helix</keyword>
<evidence type="ECO:0000313" key="2">
    <source>
        <dbReference type="EMBL" id="MBB6053986.1"/>
    </source>
</evidence>
<accession>A0A7W9WA55</accession>
<dbReference type="EMBL" id="JACHGW010000011">
    <property type="protein sequence ID" value="MBB6053986.1"/>
    <property type="molecule type" value="Genomic_DNA"/>
</dbReference>
<proteinExistence type="predicted"/>
<dbReference type="RefSeq" id="WP_184204071.1">
    <property type="nucleotide sequence ID" value="NZ_JACHGW010000011.1"/>
</dbReference>
<dbReference type="AlphaFoldDB" id="A0A7W9WA55"/>
<protein>
    <submittedName>
        <fullName evidence="2">Uncharacterized protein</fullName>
    </submittedName>
</protein>
<keyword evidence="1" id="KW-0472">Membrane</keyword>
<feature type="transmembrane region" description="Helical" evidence="1">
    <location>
        <begin position="27"/>
        <end position="48"/>
    </location>
</feature>
<name>A0A7W9WA55_ARMRO</name>
<feature type="transmembrane region" description="Helical" evidence="1">
    <location>
        <begin position="54"/>
        <end position="72"/>
    </location>
</feature>
<evidence type="ECO:0000313" key="3">
    <source>
        <dbReference type="Proteomes" id="UP000520814"/>
    </source>
</evidence>
<keyword evidence="1" id="KW-0812">Transmembrane</keyword>
<keyword evidence="3" id="KW-1185">Reference proteome</keyword>
<comment type="caution">
    <text evidence="2">The sequence shown here is derived from an EMBL/GenBank/DDBJ whole genome shotgun (WGS) entry which is preliminary data.</text>
</comment>
<evidence type="ECO:0000256" key="1">
    <source>
        <dbReference type="SAM" id="Phobius"/>
    </source>
</evidence>
<dbReference type="Proteomes" id="UP000520814">
    <property type="component" value="Unassembled WGS sequence"/>
</dbReference>
<gene>
    <name evidence="2" type="ORF">HNQ39_005833</name>
</gene>
<reference evidence="2 3" key="1">
    <citation type="submission" date="2020-08" db="EMBL/GenBank/DDBJ databases">
        <title>Genomic Encyclopedia of Type Strains, Phase IV (KMG-IV): sequencing the most valuable type-strain genomes for metagenomic binning, comparative biology and taxonomic classification.</title>
        <authorList>
            <person name="Goeker M."/>
        </authorList>
    </citation>
    <scope>NUCLEOTIDE SEQUENCE [LARGE SCALE GENOMIC DNA]</scope>
    <source>
        <strain evidence="2 3">DSM 23562</strain>
    </source>
</reference>
<sequence length="142" mass="15651">MPPRPTTAPLPDREAALRTLLKRQLRAVTLLLVRLVACGILLTLLKPLWFARPWLGNLFFTLGALLCGVPLLRDAGRNWSWRIALGEAYVNAQRFDDALAVLEPLRSIQGQLFDPGGHGARLLNQARASQPSTHAPSKATKQ</sequence>